<reference evidence="2 3" key="1">
    <citation type="submission" date="2016-11" db="EMBL/GenBank/DDBJ databases">
        <authorList>
            <person name="Jaros S."/>
            <person name="Januszkiewicz K."/>
            <person name="Wedrychowicz H."/>
        </authorList>
    </citation>
    <scope>NUCLEOTIDE SEQUENCE [LARGE SCALE GENOMIC DNA]</scope>
    <source>
        <strain evidence="2 3">CGMCC 1.8863</strain>
    </source>
</reference>
<keyword evidence="3" id="KW-1185">Reference proteome</keyword>
<evidence type="ECO:0000256" key="1">
    <source>
        <dbReference type="SAM" id="SignalP"/>
    </source>
</evidence>
<gene>
    <name evidence="2" type="ORF">SAMN04487911_101243</name>
</gene>
<dbReference type="PANTHER" id="PTHR32234">
    <property type="entry name" value="THIOL:DISULFIDE INTERCHANGE PROTEIN DSBD"/>
    <property type="match status" value="1"/>
</dbReference>
<name>A0A1M6AJU3_9FLAO</name>
<proteinExistence type="predicted"/>
<feature type="signal peptide" evidence="1">
    <location>
        <begin position="1"/>
        <end position="23"/>
    </location>
</feature>
<dbReference type="STRING" id="558155.SAMN04487911_101243"/>
<dbReference type="AlphaFoldDB" id="A0A1M6AJU3"/>
<evidence type="ECO:0000313" key="2">
    <source>
        <dbReference type="EMBL" id="SHI36608.1"/>
    </source>
</evidence>
<organism evidence="2 3">
    <name type="scientific">Arenibacter nanhaiticus</name>
    <dbReference type="NCBI Taxonomy" id="558155"/>
    <lineage>
        <taxon>Bacteria</taxon>
        <taxon>Pseudomonadati</taxon>
        <taxon>Bacteroidota</taxon>
        <taxon>Flavobacteriia</taxon>
        <taxon>Flavobacteriales</taxon>
        <taxon>Flavobacteriaceae</taxon>
        <taxon>Arenibacter</taxon>
    </lineage>
</organism>
<feature type="chain" id="PRO_5012770765" evidence="1">
    <location>
        <begin position="24"/>
        <end position="168"/>
    </location>
</feature>
<dbReference type="Gene3D" id="3.40.30.10">
    <property type="entry name" value="Glutaredoxin"/>
    <property type="match status" value="1"/>
</dbReference>
<accession>A0A1M6AJU3</accession>
<dbReference type="Proteomes" id="UP000184231">
    <property type="component" value="Unassembled WGS sequence"/>
</dbReference>
<evidence type="ECO:0000313" key="3">
    <source>
        <dbReference type="Proteomes" id="UP000184231"/>
    </source>
</evidence>
<dbReference type="OrthoDB" id="9811036at2"/>
<dbReference type="GO" id="GO:0045454">
    <property type="term" value="P:cell redox homeostasis"/>
    <property type="evidence" value="ECO:0007669"/>
    <property type="project" value="TreeGrafter"/>
</dbReference>
<dbReference type="RefSeq" id="WP_072762799.1">
    <property type="nucleotide sequence ID" value="NZ_FQYX01000001.1"/>
</dbReference>
<protein>
    <submittedName>
        <fullName evidence="2">Thioredoxin-related protein</fullName>
    </submittedName>
</protein>
<dbReference type="Pfam" id="PF13899">
    <property type="entry name" value="Thioredoxin_7"/>
    <property type="match status" value="1"/>
</dbReference>
<dbReference type="EMBL" id="FQYX01000001">
    <property type="protein sequence ID" value="SHI36608.1"/>
    <property type="molecule type" value="Genomic_DNA"/>
</dbReference>
<dbReference type="InterPro" id="IPR036249">
    <property type="entry name" value="Thioredoxin-like_sf"/>
</dbReference>
<dbReference type="SUPFAM" id="SSF52833">
    <property type="entry name" value="Thioredoxin-like"/>
    <property type="match status" value="1"/>
</dbReference>
<dbReference type="GO" id="GO:0015035">
    <property type="term" value="F:protein-disulfide reductase activity"/>
    <property type="evidence" value="ECO:0007669"/>
    <property type="project" value="TreeGrafter"/>
</dbReference>
<dbReference type="PANTHER" id="PTHR32234:SF0">
    <property type="entry name" value="THIOL:DISULFIDE INTERCHANGE PROTEIN DSBD"/>
    <property type="match status" value="1"/>
</dbReference>
<keyword evidence="1" id="KW-0732">Signal</keyword>
<sequence>MYNKATSLLFVISSLLFFSTAGLAQKQEQINWLSFAQLEDSLRITPKKVFIDFYADWCGPCLKMQKVAFRDPEVVKLINAEFYAVKMDVETRDTIYFGQQMFVNKRWKKRNPIHEIPLLMASRKDAPFTLPALVFLDENFKATGRYFQYLDPRQLLGILQKQPRTVTR</sequence>